<organism evidence="12 13">
    <name type="scientific">Sporolactobacillus putidus</name>
    <dbReference type="NCBI Taxonomy" id="492735"/>
    <lineage>
        <taxon>Bacteria</taxon>
        <taxon>Bacillati</taxon>
        <taxon>Bacillota</taxon>
        <taxon>Bacilli</taxon>
        <taxon>Bacillales</taxon>
        <taxon>Sporolactobacillaceae</taxon>
        <taxon>Sporolactobacillus</taxon>
    </lineage>
</organism>
<dbReference type="CDD" id="cd06445">
    <property type="entry name" value="ATase"/>
    <property type="match status" value="1"/>
</dbReference>
<evidence type="ECO:0000256" key="9">
    <source>
        <dbReference type="HAMAP-Rule" id="MF_00772"/>
    </source>
</evidence>
<keyword evidence="3 9" id="KW-0963">Cytoplasm</keyword>
<dbReference type="InterPro" id="IPR036217">
    <property type="entry name" value="MethylDNA_cys_MeTrfase_DNAb"/>
</dbReference>
<dbReference type="AlphaFoldDB" id="A0A917W1I7"/>
<dbReference type="GO" id="GO:0005737">
    <property type="term" value="C:cytoplasm"/>
    <property type="evidence" value="ECO:0007669"/>
    <property type="project" value="UniProtKB-SubCell"/>
</dbReference>
<dbReference type="Gene3D" id="3.30.160.70">
    <property type="entry name" value="Methylated DNA-protein cysteine methyltransferase domain"/>
    <property type="match status" value="1"/>
</dbReference>
<dbReference type="SUPFAM" id="SSF46767">
    <property type="entry name" value="Methylated DNA-protein cysteine methyltransferase, C-terminal domain"/>
    <property type="match status" value="1"/>
</dbReference>
<evidence type="ECO:0000313" key="12">
    <source>
        <dbReference type="EMBL" id="GGL51337.1"/>
    </source>
</evidence>
<dbReference type="GO" id="GO:0003908">
    <property type="term" value="F:methylated-DNA-[protein]-cysteine S-methyltransferase activity"/>
    <property type="evidence" value="ECO:0007669"/>
    <property type="project" value="UniProtKB-UniRule"/>
</dbReference>
<dbReference type="InterPro" id="IPR023546">
    <property type="entry name" value="MGMT"/>
</dbReference>
<dbReference type="Pfam" id="PF01035">
    <property type="entry name" value="DNA_binding_1"/>
    <property type="match status" value="1"/>
</dbReference>
<feature type="domain" description="Methylated-DNA-[protein]-cysteine S-methyltransferase DNA binding" evidence="10">
    <location>
        <begin position="76"/>
        <end position="155"/>
    </location>
</feature>
<feature type="domain" description="Methylguanine DNA methyltransferase ribonuclease-like" evidence="11">
    <location>
        <begin position="9"/>
        <end position="70"/>
    </location>
</feature>
<dbReference type="InterPro" id="IPR008332">
    <property type="entry name" value="MethylG_MeTrfase_N"/>
</dbReference>
<comment type="catalytic activity">
    <reaction evidence="8 9">
        <text>a 6-O-methyl-2'-deoxyguanosine in DNA + L-cysteinyl-[protein] = S-methyl-L-cysteinyl-[protein] + a 2'-deoxyguanosine in DNA</text>
        <dbReference type="Rhea" id="RHEA:24000"/>
        <dbReference type="Rhea" id="RHEA-COMP:10131"/>
        <dbReference type="Rhea" id="RHEA-COMP:10132"/>
        <dbReference type="Rhea" id="RHEA-COMP:11367"/>
        <dbReference type="Rhea" id="RHEA-COMP:11368"/>
        <dbReference type="ChEBI" id="CHEBI:29950"/>
        <dbReference type="ChEBI" id="CHEBI:82612"/>
        <dbReference type="ChEBI" id="CHEBI:85445"/>
        <dbReference type="ChEBI" id="CHEBI:85448"/>
        <dbReference type="EC" id="2.1.1.63"/>
    </reaction>
</comment>
<dbReference type="EC" id="2.1.1.63" evidence="9"/>
<dbReference type="PANTHER" id="PTHR10815:SF13">
    <property type="entry name" value="METHYLATED-DNA--PROTEIN-CYSTEINE METHYLTRANSFERASE"/>
    <property type="match status" value="1"/>
</dbReference>
<dbReference type="InterPro" id="IPR036388">
    <property type="entry name" value="WH-like_DNA-bd_sf"/>
</dbReference>
<dbReference type="InterPro" id="IPR001497">
    <property type="entry name" value="MethylDNA_cys_MeTrfase_AS"/>
</dbReference>
<evidence type="ECO:0000256" key="6">
    <source>
        <dbReference type="ARBA" id="ARBA00022763"/>
    </source>
</evidence>
<evidence type="ECO:0000256" key="5">
    <source>
        <dbReference type="ARBA" id="ARBA00022679"/>
    </source>
</evidence>
<keyword evidence="6 9" id="KW-0227">DNA damage</keyword>
<dbReference type="EMBL" id="BMOK01000005">
    <property type="protein sequence ID" value="GGL51337.1"/>
    <property type="molecule type" value="Genomic_DNA"/>
</dbReference>
<evidence type="ECO:0000313" key="13">
    <source>
        <dbReference type="Proteomes" id="UP000654670"/>
    </source>
</evidence>
<dbReference type="HAMAP" id="MF_00772">
    <property type="entry name" value="OGT"/>
    <property type="match status" value="1"/>
</dbReference>
<dbReference type="SUPFAM" id="SSF53155">
    <property type="entry name" value="Methylated DNA-protein cysteine methyltransferase domain"/>
    <property type="match status" value="1"/>
</dbReference>
<dbReference type="GO" id="GO:0006307">
    <property type="term" value="P:DNA alkylation repair"/>
    <property type="evidence" value="ECO:0007669"/>
    <property type="project" value="UniProtKB-UniRule"/>
</dbReference>
<evidence type="ECO:0000256" key="1">
    <source>
        <dbReference type="ARBA" id="ARBA00001286"/>
    </source>
</evidence>
<dbReference type="Gene3D" id="1.10.10.10">
    <property type="entry name" value="Winged helix-like DNA-binding domain superfamily/Winged helix DNA-binding domain"/>
    <property type="match status" value="1"/>
</dbReference>
<evidence type="ECO:0000259" key="11">
    <source>
        <dbReference type="Pfam" id="PF02870"/>
    </source>
</evidence>
<keyword evidence="5 9" id="KW-0808">Transferase</keyword>
<evidence type="ECO:0000256" key="8">
    <source>
        <dbReference type="ARBA" id="ARBA00049348"/>
    </source>
</evidence>
<comment type="similarity">
    <text evidence="2 9">Belongs to the MGMT family.</text>
</comment>
<evidence type="ECO:0000256" key="3">
    <source>
        <dbReference type="ARBA" id="ARBA00022490"/>
    </source>
</evidence>
<evidence type="ECO:0000259" key="10">
    <source>
        <dbReference type="Pfam" id="PF01035"/>
    </source>
</evidence>
<keyword evidence="13" id="KW-1185">Reference proteome</keyword>
<feature type="active site" description="Nucleophile; methyl group acceptor" evidence="9">
    <location>
        <position position="127"/>
    </location>
</feature>
<evidence type="ECO:0000256" key="4">
    <source>
        <dbReference type="ARBA" id="ARBA00022603"/>
    </source>
</evidence>
<keyword evidence="4 9" id="KW-0489">Methyltransferase</keyword>
<sequence>MNQRYKLDYESPIGVMELISTEDAVCSITFSERTKPLNLRKKDTPAVLTDCYKELDEYFKGTRRKFSVPFLFEGTDFQKKVWTALTKIPYAETCSYKDIAASIGNEKAVRAVGMTNGKNKISIIVPCHRVIGANGKLTGYAGGLWRKEWLLEHERSGIHLFDE</sequence>
<dbReference type="PROSITE" id="PS00374">
    <property type="entry name" value="MGMT"/>
    <property type="match status" value="1"/>
</dbReference>
<dbReference type="RefSeq" id="WP_188802416.1">
    <property type="nucleotide sequence ID" value="NZ_BMOK01000005.1"/>
</dbReference>
<proteinExistence type="inferred from homology"/>
<dbReference type="Pfam" id="PF02870">
    <property type="entry name" value="Methyltransf_1N"/>
    <property type="match status" value="1"/>
</dbReference>
<gene>
    <name evidence="12" type="primary">ogt</name>
    <name evidence="12" type="ORF">GCM10007968_14370</name>
</gene>
<evidence type="ECO:0000256" key="7">
    <source>
        <dbReference type="ARBA" id="ARBA00023204"/>
    </source>
</evidence>
<dbReference type="GO" id="GO:0032259">
    <property type="term" value="P:methylation"/>
    <property type="evidence" value="ECO:0007669"/>
    <property type="project" value="UniProtKB-KW"/>
</dbReference>
<dbReference type="NCBIfam" id="TIGR00589">
    <property type="entry name" value="ogt"/>
    <property type="match status" value="1"/>
</dbReference>
<dbReference type="PANTHER" id="PTHR10815">
    <property type="entry name" value="METHYLATED-DNA--PROTEIN-CYSTEINE METHYLTRANSFERASE"/>
    <property type="match status" value="1"/>
</dbReference>
<dbReference type="Proteomes" id="UP000654670">
    <property type="component" value="Unassembled WGS sequence"/>
</dbReference>
<dbReference type="InterPro" id="IPR014048">
    <property type="entry name" value="MethylDNA_cys_MeTrfase_DNA-bd"/>
</dbReference>
<reference evidence="12" key="1">
    <citation type="journal article" date="2014" name="Int. J. Syst. Evol. Microbiol.">
        <title>Complete genome sequence of Corynebacterium casei LMG S-19264T (=DSM 44701T), isolated from a smear-ripened cheese.</title>
        <authorList>
            <consortium name="US DOE Joint Genome Institute (JGI-PGF)"/>
            <person name="Walter F."/>
            <person name="Albersmeier A."/>
            <person name="Kalinowski J."/>
            <person name="Ruckert C."/>
        </authorList>
    </citation>
    <scope>NUCLEOTIDE SEQUENCE</scope>
    <source>
        <strain evidence="12">JCM 15325</strain>
    </source>
</reference>
<comment type="function">
    <text evidence="9">Involved in the cellular defense against the biological effects of O6-methylguanine (O6-MeG) and O4-methylthymine (O4-MeT) in DNA. Repairs the methylated nucleobase in DNA by stoichiometrically transferring the methyl group to a cysteine residue in the enzyme. This is a suicide reaction: the enzyme is irreversibly inactivated.</text>
</comment>
<comment type="catalytic activity">
    <reaction evidence="1 9">
        <text>a 4-O-methyl-thymidine in DNA + L-cysteinyl-[protein] = a thymidine in DNA + S-methyl-L-cysteinyl-[protein]</text>
        <dbReference type="Rhea" id="RHEA:53428"/>
        <dbReference type="Rhea" id="RHEA-COMP:10131"/>
        <dbReference type="Rhea" id="RHEA-COMP:10132"/>
        <dbReference type="Rhea" id="RHEA-COMP:13555"/>
        <dbReference type="Rhea" id="RHEA-COMP:13556"/>
        <dbReference type="ChEBI" id="CHEBI:29950"/>
        <dbReference type="ChEBI" id="CHEBI:82612"/>
        <dbReference type="ChEBI" id="CHEBI:137386"/>
        <dbReference type="ChEBI" id="CHEBI:137387"/>
        <dbReference type="EC" id="2.1.1.63"/>
    </reaction>
</comment>
<accession>A0A917W1I7</accession>
<name>A0A917W1I7_9BACL</name>
<comment type="caution">
    <text evidence="12">The sequence shown here is derived from an EMBL/GenBank/DDBJ whole genome shotgun (WGS) entry which is preliminary data.</text>
</comment>
<comment type="miscellaneous">
    <text evidence="9">This enzyme catalyzes only one turnover and therefore is not strictly catalytic. According to one definition, an enzyme is a biocatalyst that acts repeatedly and over many reaction cycles.</text>
</comment>
<dbReference type="InterPro" id="IPR036631">
    <property type="entry name" value="MGMT_N_sf"/>
</dbReference>
<protein>
    <recommendedName>
        <fullName evidence="9">Methylated-DNA--protein-cysteine methyltransferase</fullName>
        <ecNumber evidence="9">2.1.1.63</ecNumber>
    </recommendedName>
    <alternativeName>
        <fullName evidence="9">6-O-methylguanine-DNA methyltransferase</fullName>
        <shortName evidence="9">MGMT</shortName>
    </alternativeName>
    <alternativeName>
        <fullName evidence="9">O-6-methylguanine-DNA-alkyltransferase</fullName>
    </alternativeName>
</protein>
<comment type="subcellular location">
    <subcellularLocation>
        <location evidence="9">Cytoplasm</location>
    </subcellularLocation>
</comment>
<keyword evidence="7 9" id="KW-0234">DNA repair</keyword>
<reference evidence="12" key="2">
    <citation type="submission" date="2020-09" db="EMBL/GenBank/DDBJ databases">
        <authorList>
            <person name="Sun Q."/>
            <person name="Ohkuma M."/>
        </authorList>
    </citation>
    <scope>NUCLEOTIDE SEQUENCE</scope>
    <source>
        <strain evidence="12">JCM 15325</strain>
    </source>
</reference>
<evidence type="ECO:0000256" key="2">
    <source>
        <dbReference type="ARBA" id="ARBA00008711"/>
    </source>
</evidence>
<dbReference type="FunFam" id="1.10.10.10:FF:000214">
    <property type="entry name" value="Methylated-DNA--protein-cysteine methyltransferase"/>
    <property type="match status" value="1"/>
</dbReference>